<comment type="caution">
    <text evidence="1">The sequence shown here is derived from an EMBL/GenBank/DDBJ whole genome shotgun (WGS) entry which is preliminary data.</text>
</comment>
<evidence type="ECO:0000313" key="2">
    <source>
        <dbReference type="Proteomes" id="UP000799536"/>
    </source>
</evidence>
<dbReference type="AlphaFoldDB" id="A0A9P4JLR4"/>
<proteinExistence type="predicted"/>
<accession>A0A9P4JLR4</accession>
<sequence length="149" mass="16622">MRILYVTVSGRGLAEDCPFCIHTRDCVLQRNSAAPARAKCTRVASPPPTDHRLSCISSRSTPVKLNHYPQPTTHNPSAFCTTSRRREQTVASARCHSLRSKSACTPQALSRLTREQHASLPHHEHHPSSITLSRCCRCRCRCSRGNPHT</sequence>
<reference evidence="1" key="1">
    <citation type="journal article" date="2020" name="Stud. Mycol.">
        <title>101 Dothideomycetes genomes: a test case for predicting lifestyles and emergence of pathogens.</title>
        <authorList>
            <person name="Haridas S."/>
            <person name="Albert R."/>
            <person name="Binder M."/>
            <person name="Bloem J."/>
            <person name="Labutti K."/>
            <person name="Salamov A."/>
            <person name="Andreopoulos B."/>
            <person name="Baker S."/>
            <person name="Barry K."/>
            <person name="Bills G."/>
            <person name="Bluhm B."/>
            <person name="Cannon C."/>
            <person name="Castanera R."/>
            <person name="Culley D."/>
            <person name="Daum C."/>
            <person name="Ezra D."/>
            <person name="Gonzalez J."/>
            <person name="Henrissat B."/>
            <person name="Kuo A."/>
            <person name="Liang C."/>
            <person name="Lipzen A."/>
            <person name="Lutzoni F."/>
            <person name="Magnuson J."/>
            <person name="Mondo S."/>
            <person name="Nolan M."/>
            <person name="Ohm R."/>
            <person name="Pangilinan J."/>
            <person name="Park H.-J."/>
            <person name="Ramirez L."/>
            <person name="Alfaro M."/>
            <person name="Sun H."/>
            <person name="Tritt A."/>
            <person name="Yoshinaga Y."/>
            <person name="Zwiers L.-H."/>
            <person name="Turgeon B."/>
            <person name="Goodwin S."/>
            <person name="Spatafora J."/>
            <person name="Crous P."/>
            <person name="Grigoriev I."/>
        </authorList>
    </citation>
    <scope>NUCLEOTIDE SEQUENCE</scope>
    <source>
        <strain evidence="1">ATCC 74209</strain>
    </source>
</reference>
<gene>
    <name evidence="1" type="ORF">GQ43DRAFT_29890</name>
</gene>
<dbReference type="Proteomes" id="UP000799536">
    <property type="component" value="Unassembled WGS sequence"/>
</dbReference>
<protein>
    <submittedName>
        <fullName evidence="1">Uncharacterized protein</fullName>
    </submittedName>
</protein>
<organism evidence="1 2">
    <name type="scientific">Delitschia confertaspora ATCC 74209</name>
    <dbReference type="NCBI Taxonomy" id="1513339"/>
    <lineage>
        <taxon>Eukaryota</taxon>
        <taxon>Fungi</taxon>
        <taxon>Dikarya</taxon>
        <taxon>Ascomycota</taxon>
        <taxon>Pezizomycotina</taxon>
        <taxon>Dothideomycetes</taxon>
        <taxon>Pleosporomycetidae</taxon>
        <taxon>Pleosporales</taxon>
        <taxon>Delitschiaceae</taxon>
        <taxon>Delitschia</taxon>
    </lineage>
</organism>
<keyword evidence="2" id="KW-1185">Reference proteome</keyword>
<name>A0A9P4JLR4_9PLEO</name>
<dbReference type="EMBL" id="ML993968">
    <property type="protein sequence ID" value="KAF2201617.1"/>
    <property type="molecule type" value="Genomic_DNA"/>
</dbReference>
<evidence type="ECO:0000313" key="1">
    <source>
        <dbReference type="EMBL" id="KAF2201617.1"/>
    </source>
</evidence>